<sequence length="121" mass="13770">LQHLRFLPTPTPKPLPNGTPVFGTAATDHMLEVDFKGGKWQTPKIRPLEELRVHPMSKVFHYCPTVIEGLKAFRGVDGRIRLFRPEMSAVRMLASTRRAALPDFCPVQLEHMIARLISEEK</sequence>
<dbReference type="GO" id="GO:0004084">
    <property type="term" value="F:branched-chain-amino-acid transaminase activity"/>
    <property type="evidence" value="ECO:0007669"/>
    <property type="project" value="InterPro"/>
</dbReference>
<evidence type="ECO:0000256" key="3">
    <source>
        <dbReference type="ARBA" id="ARBA00022898"/>
    </source>
</evidence>
<proteinExistence type="inferred from homology"/>
<feature type="non-terminal residue" evidence="4">
    <location>
        <position position="1"/>
    </location>
</feature>
<dbReference type="EMBL" id="BTSY01000005">
    <property type="protein sequence ID" value="GMT27308.1"/>
    <property type="molecule type" value="Genomic_DNA"/>
</dbReference>
<dbReference type="PANTHER" id="PTHR11825">
    <property type="entry name" value="SUBGROUP IIII AMINOTRANSFERASE"/>
    <property type="match status" value="1"/>
</dbReference>
<evidence type="ECO:0000313" key="4">
    <source>
        <dbReference type="EMBL" id="GMT27308.1"/>
    </source>
</evidence>
<evidence type="ECO:0000313" key="5">
    <source>
        <dbReference type="Proteomes" id="UP001432322"/>
    </source>
</evidence>
<dbReference type="InterPro" id="IPR036038">
    <property type="entry name" value="Aminotransferase-like"/>
</dbReference>
<protein>
    <submittedName>
        <fullName evidence="4">Uncharacterized protein</fullName>
    </submittedName>
</protein>
<keyword evidence="3" id="KW-0663">Pyridoxal phosphate</keyword>
<name>A0AAV5W9B7_9BILA</name>
<accession>A0AAV5W9B7</accession>
<dbReference type="GO" id="GO:0009098">
    <property type="term" value="P:L-leucine biosynthetic process"/>
    <property type="evidence" value="ECO:0007669"/>
    <property type="project" value="TreeGrafter"/>
</dbReference>
<dbReference type="GO" id="GO:0005739">
    <property type="term" value="C:mitochondrion"/>
    <property type="evidence" value="ECO:0007669"/>
    <property type="project" value="TreeGrafter"/>
</dbReference>
<dbReference type="InterPro" id="IPR043131">
    <property type="entry name" value="BCAT-like_N"/>
</dbReference>
<feature type="non-terminal residue" evidence="4">
    <location>
        <position position="121"/>
    </location>
</feature>
<organism evidence="4 5">
    <name type="scientific">Pristionchus fissidentatus</name>
    <dbReference type="NCBI Taxonomy" id="1538716"/>
    <lineage>
        <taxon>Eukaryota</taxon>
        <taxon>Metazoa</taxon>
        <taxon>Ecdysozoa</taxon>
        <taxon>Nematoda</taxon>
        <taxon>Chromadorea</taxon>
        <taxon>Rhabditida</taxon>
        <taxon>Rhabditina</taxon>
        <taxon>Diplogasteromorpha</taxon>
        <taxon>Diplogasteroidea</taxon>
        <taxon>Neodiplogasteridae</taxon>
        <taxon>Pristionchus</taxon>
    </lineage>
</organism>
<evidence type="ECO:0000256" key="1">
    <source>
        <dbReference type="ARBA" id="ARBA00001933"/>
    </source>
</evidence>
<evidence type="ECO:0000256" key="2">
    <source>
        <dbReference type="ARBA" id="ARBA00009320"/>
    </source>
</evidence>
<comment type="cofactor">
    <cofactor evidence="1">
        <name>pyridoxal 5'-phosphate</name>
        <dbReference type="ChEBI" id="CHEBI:597326"/>
    </cofactor>
</comment>
<dbReference type="Proteomes" id="UP001432322">
    <property type="component" value="Unassembled WGS sequence"/>
</dbReference>
<dbReference type="AlphaFoldDB" id="A0AAV5W9B7"/>
<dbReference type="Gene3D" id="3.30.470.10">
    <property type="match status" value="1"/>
</dbReference>
<comment type="caution">
    <text evidence="4">The sequence shown here is derived from an EMBL/GenBank/DDBJ whole genome shotgun (WGS) entry which is preliminary data.</text>
</comment>
<dbReference type="PANTHER" id="PTHR11825:SF44">
    <property type="entry name" value="BRANCHED-CHAIN-AMINO-ACID AMINOTRANSFERASE"/>
    <property type="match status" value="1"/>
</dbReference>
<dbReference type="SUPFAM" id="SSF56752">
    <property type="entry name" value="D-aminoacid aminotransferase-like PLP-dependent enzymes"/>
    <property type="match status" value="1"/>
</dbReference>
<gene>
    <name evidence="4" type="ORF">PFISCL1PPCAC_18605</name>
</gene>
<dbReference type="GO" id="GO:0009099">
    <property type="term" value="P:L-valine biosynthetic process"/>
    <property type="evidence" value="ECO:0007669"/>
    <property type="project" value="TreeGrafter"/>
</dbReference>
<comment type="similarity">
    <text evidence="2">Belongs to the class-IV pyridoxal-phosphate-dependent aminotransferase family.</text>
</comment>
<reference evidence="4" key="1">
    <citation type="submission" date="2023-10" db="EMBL/GenBank/DDBJ databases">
        <title>Genome assembly of Pristionchus species.</title>
        <authorList>
            <person name="Yoshida K."/>
            <person name="Sommer R.J."/>
        </authorList>
    </citation>
    <scope>NUCLEOTIDE SEQUENCE</scope>
    <source>
        <strain evidence="4">RS5133</strain>
    </source>
</reference>
<keyword evidence="5" id="KW-1185">Reference proteome</keyword>
<dbReference type="InterPro" id="IPR005786">
    <property type="entry name" value="B_amino_transII"/>
</dbReference>